<dbReference type="EMBL" id="CAKLBY020000275">
    <property type="protein sequence ID" value="CAK7942510.1"/>
    <property type="molecule type" value="Genomic_DNA"/>
</dbReference>
<feature type="compositionally biased region" description="Low complexity" evidence="1">
    <location>
        <begin position="109"/>
        <end position="122"/>
    </location>
</feature>
<accession>A0AAV1V9E2</accession>
<evidence type="ECO:0000313" key="2">
    <source>
        <dbReference type="EMBL" id="CAK7942510.1"/>
    </source>
</evidence>
<protein>
    <submittedName>
        <fullName evidence="2">Uncharacterized protein</fullName>
    </submittedName>
</protein>
<dbReference type="CDD" id="cd09272">
    <property type="entry name" value="RNase_HI_RT_Ty1"/>
    <property type="match status" value="1"/>
</dbReference>
<comment type="caution">
    <text evidence="2">The sequence shown here is derived from an EMBL/GenBank/DDBJ whole genome shotgun (WGS) entry which is preliminary data.</text>
</comment>
<dbReference type="AlphaFoldDB" id="A0AAV1V9E2"/>
<dbReference type="Proteomes" id="UP001162060">
    <property type="component" value="Unassembled WGS sequence"/>
</dbReference>
<name>A0AAV1V9E2_9STRA</name>
<feature type="region of interest" description="Disordered" evidence="1">
    <location>
        <begin position="101"/>
        <end position="124"/>
    </location>
</feature>
<dbReference type="PANTHER" id="PTHR11439:SF440">
    <property type="entry name" value="INTEGRASE CATALYTIC DOMAIN-CONTAINING PROTEIN"/>
    <property type="match status" value="1"/>
</dbReference>
<evidence type="ECO:0000256" key="1">
    <source>
        <dbReference type="SAM" id="MobiDB-lite"/>
    </source>
</evidence>
<organism evidence="2 3">
    <name type="scientific">Peronospora matthiolae</name>
    <dbReference type="NCBI Taxonomy" id="2874970"/>
    <lineage>
        <taxon>Eukaryota</taxon>
        <taxon>Sar</taxon>
        <taxon>Stramenopiles</taxon>
        <taxon>Oomycota</taxon>
        <taxon>Peronosporomycetes</taxon>
        <taxon>Peronosporales</taxon>
        <taxon>Peronosporaceae</taxon>
        <taxon>Peronospora</taxon>
    </lineage>
</organism>
<sequence>MLRYLKGEKGYKLHFCENSEPQSPIRIVSFSDADLAAETEDRKSVSAGVQVVVGITVGWCCKKQAAVAQSTPEAEFVAASVGGREAPGLKILNEELGQLVKTRGESPRATGTSAASAAGTTSCNQDGSEIELIYSGDSDGVSNSKAKPHGSV</sequence>
<gene>
    <name evidence="2" type="ORF">PM001_LOCUS27660</name>
</gene>
<evidence type="ECO:0000313" key="3">
    <source>
        <dbReference type="Proteomes" id="UP001162060"/>
    </source>
</evidence>
<proteinExistence type="predicted"/>
<dbReference type="PANTHER" id="PTHR11439">
    <property type="entry name" value="GAG-POL-RELATED RETROTRANSPOSON"/>
    <property type="match status" value="1"/>
</dbReference>
<reference evidence="2" key="1">
    <citation type="submission" date="2024-01" db="EMBL/GenBank/DDBJ databases">
        <authorList>
            <person name="Webb A."/>
        </authorList>
    </citation>
    <scope>NUCLEOTIDE SEQUENCE</scope>
    <source>
        <strain evidence="2">Pm1</strain>
    </source>
</reference>